<evidence type="ECO:0000256" key="2">
    <source>
        <dbReference type="ARBA" id="ARBA00022741"/>
    </source>
</evidence>
<dbReference type="SUPFAM" id="SSF52540">
    <property type="entry name" value="P-loop containing nucleoside triphosphate hydrolases"/>
    <property type="match status" value="1"/>
</dbReference>
<comment type="caution">
    <text evidence="5">The sequence shown here is derived from an EMBL/GenBank/DDBJ whole genome shotgun (WGS) entry which is preliminary data.</text>
</comment>
<dbReference type="SMART" id="SM00382">
    <property type="entry name" value="AAA"/>
    <property type="match status" value="1"/>
</dbReference>
<dbReference type="CDD" id="cd03255">
    <property type="entry name" value="ABC_MJ0796_LolCDE_FtsE"/>
    <property type="match status" value="1"/>
</dbReference>
<dbReference type="InterPro" id="IPR017871">
    <property type="entry name" value="ABC_transporter-like_CS"/>
</dbReference>
<dbReference type="EMBL" id="JAAXLA010000001">
    <property type="protein sequence ID" value="NMH95802.1"/>
    <property type="molecule type" value="Genomic_DNA"/>
</dbReference>
<dbReference type="InterPro" id="IPR003593">
    <property type="entry name" value="AAA+_ATPase"/>
</dbReference>
<dbReference type="PANTHER" id="PTHR24220">
    <property type="entry name" value="IMPORT ATP-BINDING PROTEIN"/>
    <property type="match status" value="1"/>
</dbReference>
<evidence type="ECO:0000313" key="6">
    <source>
        <dbReference type="Proteomes" id="UP000820669"/>
    </source>
</evidence>
<evidence type="ECO:0000313" key="5">
    <source>
        <dbReference type="EMBL" id="NMH95802.1"/>
    </source>
</evidence>
<dbReference type="PROSITE" id="PS00211">
    <property type="entry name" value="ABC_TRANSPORTER_1"/>
    <property type="match status" value="1"/>
</dbReference>
<dbReference type="InterPro" id="IPR017911">
    <property type="entry name" value="MacB-like_ATP-bd"/>
</dbReference>
<keyword evidence="2" id="KW-0547">Nucleotide-binding</keyword>
<keyword evidence="3 5" id="KW-0067">ATP-binding</keyword>
<dbReference type="Gene3D" id="3.40.50.300">
    <property type="entry name" value="P-loop containing nucleotide triphosphate hydrolases"/>
    <property type="match status" value="1"/>
</dbReference>
<dbReference type="InterPro" id="IPR015854">
    <property type="entry name" value="ABC_transpr_LolD-like"/>
</dbReference>
<dbReference type="Pfam" id="PF00005">
    <property type="entry name" value="ABC_tran"/>
    <property type="match status" value="1"/>
</dbReference>
<evidence type="ECO:0000259" key="4">
    <source>
        <dbReference type="PROSITE" id="PS50893"/>
    </source>
</evidence>
<proteinExistence type="predicted"/>
<dbReference type="Proteomes" id="UP000820669">
    <property type="component" value="Unassembled WGS sequence"/>
</dbReference>
<dbReference type="GO" id="GO:0005524">
    <property type="term" value="F:ATP binding"/>
    <property type="evidence" value="ECO:0007669"/>
    <property type="project" value="UniProtKB-KW"/>
</dbReference>
<accession>A0ABX1S5G9</accession>
<sequence>MSGEVLIELTDVGKTYRNGSLEVAALRHANLRIDTGEYVAIMGPSGSGKSTLMHVLGCLDVATSGNYRLAGSDVGSLSEDELANIRNRRIGFVFQQFNLLASLSAWRNVELPLCYAGVPKAERRERALAALERVGLAARSDHRPGQLSGGQQQRVAIARALVTEPSLILADEPTGNLDSASTTDVLGLLAELHAAGRTIVLITHETDVAEAAARVVRILDGEIYSDSANDPAGVR</sequence>
<dbReference type="PANTHER" id="PTHR24220:SF86">
    <property type="entry name" value="ABC TRANSPORTER ABCH.1"/>
    <property type="match status" value="1"/>
</dbReference>
<organism evidence="5 6">
    <name type="scientific">Pseudonocardia acidicola</name>
    <dbReference type="NCBI Taxonomy" id="2724939"/>
    <lineage>
        <taxon>Bacteria</taxon>
        <taxon>Bacillati</taxon>
        <taxon>Actinomycetota</taxon>
        <taxon>Actinomycetes</taxon>
        <taxon>Pseudonocardiales</taxon>
        <taxon>Pseudonocardiaceae</taxon>
        <taxon>Pseudonocardia</taxon>
    </lineage>
</organism>
<keyword evidence="6" id="KW-1185">Reference proteome</keyword>
<dbReference type="PROSITE" id="PS50893">
    <property type="entry name" value="ABC_TRANSPORTER_2"/>
    <property type="match status" value="1"/>
</dbReference>
<reference evidence="5 6" key="1">
    <citation type="submission" date="2020-04" db="EMBL/GenBank/DDBJ databases">
        <authorList>
            <person name="Klaysubun C."/>
            <person name="Duangmal K."/>
            <person name="Lipun K."/>
        </authorList>
    </citation>
    <scope>NUCLEOTIDE SEQUENCE [LARGE SCALE GENOMIC DNA]</scope>
    <source>
        <strain evidence="5 6">K10HN5</strain>
    </source>
</reference>
<dbReference type="InterPro" id="IPR003439">
    <property type="entry name" value="ABC_transporter-like_ATP-bd"/>
</dbReference>
<evidence type="ECO:0000256" key="3">
    <source>
        <dbReference type="ARBA" id="ARBA00022840"/>
    </source>
</evidence>
<protein>
    <submittedName>
        <fullName evidence="5">ABC transporter ATP-binding protein</fullName>
    </submittedName>
</protein>
<keyword evidence="1" id="KW-0813">Transport</keyword>
<gene>
    <name evidence="5" type="ORF">HF526_00450</name>
</gene>
<feature type="domain" description="ABC transporter" evidence="4">
    <location>
        <begin position="7"/>
        <end position="234"/>
    </location>
</feature>
<dbReference type="InterPro" id="IPR027417">
    <property type="entry name" value="P-loop_NTPase"/>
</dbReference>
<dbReference type="RefSeq" id="WP_169379177.1">
    <property type="nucleotide sequence ID" value="NZ_JAAXLA010000001.1"/>
</dbReference>
<name>A0ABX1S5G9_9PSEU</name>
<evidence type="ECO:0000256" key="1">
    <source>
        <dbReference type="ARBA" id="ARBA00022448"/>
    </source>
</evidence>